<keyword evidence="3" id="KW-0862">Zinc</keyword>
<feature type="compositionally biased region" description="Polar residues" evidence="6">
    <location>
        <begin position="693"/>
        <end position="705"/>
    </location>
</feature>
<dbReference type="Pfam" id="PF00179">
    <property type="entry name" value="UQ_con"/>
    <property type="match status" value="1"/>
</dbReference>
<evidence type="ECO:0000256" key="3">
    <source>
        <dbReference type="ARBA" id="ARBA00022833"/>
    </source>
</evidence>
<evidence type="ECO:0000256" key="1">
    <source>
        <dbReference type="ARBA" id="ARBA00022723"/>
    </source>
</evidence>
<feature type="compositionally biased region" description="Basic and acidic residues" evidence="6">
    <location>
        <begin position="254"/>
        <end position="271"/>
    </location>
</feature>
<evidence type="ECO:0000313" key="9">
    <source>
        <dbReference type="EnsemblPlants" id="MELO3C005277.2.1"/>
    </source>
</evidence>
<feature type="domain" description="UBC core" evidence="7">
    <location>
        <begin position="576"/>
        <end position="724"/>
    </location>
</feature>
<reference evidence="9" key="1">
    <citation type="submission" date="2023-03" db="UniProtKB">
        <authorList>
            <consortium name="EnsemblPlants"/>
        </authorList>
    </citation>
    <scope>IDENTIFICATION</scope>
</reference>
<feature type="domain" description="RanBP2-type" evidence="8">
    <location>
        <begin position="277"/>
        <end position="301"/>
    </location>
</feature>
<evidence type="ECO:0008006" key="10">
    <source>
        <dbReference type="Google" id="ProtNLM"/>
    </source>
</evidence>
<dbReference type="PROSITE" id="PS50127">
    <property type="entry name" value="UBC_2"/>
    <property type="match status" value="1"/>
</dbReference>
<dbReference type="PROSITE" id="PS01358">
    <property type="entry name" value="ZF_RANBP2_1"/>
    <property type="match status" value="3"/>
</dbReference>
<evidence type="ECO:0000256" key="4">
    <source>
        <dbReference type="ARBA" id="ARBA00065118"/>
    </source>
</evidence>
<proteinExistence type="predicted"/>
<dbReference type="PROSITE" id="PS50199">
    <property type="entry name" value="ZF_RANBP2_2"/>
    <property type="match status" value="3"/>
</dbReference>
<dbReference type="Pfam" id="PF00641">
    <property type="entry name" value="Zn_ribbon_RanBP"/>
    <property type="match status" value="3"/>
</dbReference>
<dbReference type="Gramene" id="MELO3C005277.2.1">
    <property type="protein sequence ID" value="MELO3C005277.2.1"/>
    <property type="gene ID" value="MELO3C005277.2"/>
</dbReference>
<evidence type="ECO:0000256" key="5">
    <source>
        <dbReference type="PROSITE-ProRule" id="PRU00322"/>
    </source>
</evidence>
<dbReference type="InterPro" id="IPR036443">
    <property type="entry name" value="Znf_RanBP2_sf"/>
</dbReference>
<evidence type="ECO:0000259" key="7">
    <source>
        <dbReference type="PROSITE" id="PS50127"/>
    </source>
</evidence>
<feature type="domain" description="RanBP2-type" evidence="8">
    <location>
        <begin position="354"/>
        <end position="383"/>
    </location>
</feature>
<dbReference type="AlphaFoldDB" id="A0A9I9CL72"/>
<name>A0A9I9CL72_CUCME</name>
<feature type="region of interest" description="Disordered" evidence="6">
    <location>
        <begin position="254"/>
        <end position="273"/>
    </location>
</feature>
<organism evidence="9">
    <name type="scientific">Cucumis melo</name>
    <name type="common">Muskmelon</name>
    <dbReference type="NCBI Taxonomy" id="3656"/>
    <lineage>
        <taxon>Eukaryota</taxon>
        <taxon>Viridiplantae</taxon>
        <taxon>Streptophyta</taxon>
        <taxon>Embryophyta</taxon>
        <taxon>Tracheophyta</taxon>
        <taxon>Spermatophyta</taxon>
        <taxon>Magnoliopsida</taxon>
        <taxon>eudicotyledons</taxon>
        <taxon>Gunneridae</taxon>
        <taxon>Pentapetalae</taxon>
        <taxon>rosids</taxon>
        <taxon>fabids</taxon>
        <taxon>Cucurbitales</taxon>
        <taxon>Cucurbitaceae</taxon>
        <taxon>Benincaseae</taxon>
        <taxon>Cucumis</taxon>
    </lineage>
</organism>
<keyword evidence="2 5" id="KW-0863">Zinc-finger</keyword>
<dbReference type="EnsemblPlants" id="MELO3C005277.2.1">
    <property type="protein sequence ID" value="MELO3C005277.2.1"/>
    <property type="gene ID" value="MELO3C005277.2"/>
</dbReference>
<protein>
    <recommendedName>
        <fullName evidence="10">Zinc finger protein VAR3, chloroplastic</fullName>
    </recommendedName>
</protein>
<keyword evidence="1" id="KW-0479">Metal-binding</keyword>
<accession>A0A9I9CL72</accession>
<dbReference type="Gene3D" id="4.10.1060.10">
    <property type="entry name" value="Zinc finger, RanBP2-type"/>
    <property type="match status" value="3"/>
</dbReference>
<dbReference type="Gene3D" id="3.10.110.10">
    <property type="entry name" value="Ubiquitin Conjugating Enzyme"/>
    <property type="match status" value="1"/>
</dbReference>
<dbReference type="PANTHER" id="PTHR23111">
    <property type="entry name" value="ZINC FINGER PROTEIN"/>
    <property type="match status" value="1"/>
</dbReference>
<evidence type="ECO:0000256" key="6">
    <source>
        <dbReference type="SAM" id="MobiDB-lite"/>
    </source>
</evidence>
<evidence type="ECO:0000256" key="2">
    <source>
        <dbReference type="ARBA" id="ARBA00022771"/>
    </source>
</evidence>
<dbReference type="InterPro" id="IPR016135">
    <property type="entry name" value="UBQ-conjugating_enzyme/RWD"/>
</dbReference>
<dbReference type="SMART" id="SM00547">
    <property type="entry name" value="ZnF_RBZ"/>
    <property type="match status" value="3"/>
</dbReference>
<dbReference type="FunFam" id="3.10.110.10:FF:000019">
    <property type="entry name" value="Ubiquitin-conjugating enzyme E2 variant 1C"/>
    <property type="match status" value="1"/>
</dbReference>
<comment type="subunit">
    <text evidence="4">Heterodimer with UBC35 or UBC36.</text>
</comment>
<dbReference type="GO" id="GO:0008270">
    <property type="term" value="F:zinc ion binding"/>
    <property type="evidence" value="ECO:0007669"/>
    <property type="project" value="UniProtKB-KW"/>
</dbReference>
<dbReference type="GO" id="GO:0003729">
    <property type="term" value="F:mRNA binding"/>
    <property type="evidence" value="ECO:0007669"/>
    <property type="project" value="TreeGrafter"/>
</dbReference>
<feature type="region of interest" description="Disordered" evidence="6">
    <location>
        <begin position="692"/>
        <end position="712"/>
    </location>
</feature>
<dbReference type="InterPro" id="IPR001876">
    <property type="entry name" value="Znf_RanBP2"/>
</dbReference>
<dbReference type="CDD" id="cd23807">
    <property type="entry name" value="UEV_UBE2V"/>
    <property type="match status" value="1"/>
</dbReference>
<dbReference type="SUPFAM" id="SSF90209">
    <property type="entry name" value="Ran binding protein zinc finger-like"/>
    <property type="match status" value="2"/>
</dbReference>
<dbReference type="PANTHER" id="PTHR23111:SF23">
    <property type="entry name" value="RAN BP2_NZF ZINC FINGER-LIKE SUPERFAMILY PROTEIN"/>
    <property type="match status" value="1"/>
</dbReference>
<dbReference type="InterPro" id="IPR000608">
    <property type="entry name" value="UBC"/>
</dbReference>
<dbReference type="GO" id="GO:0005737">
    <property type="term" value="C:cytoplasm"/>
    <property type="evidence" value="ECO:0007669"/>
    <property type="project" value="TreeGrafter"/>
</dbReference>
<dbReference type="SUPFAM" id="SSF54495">
    <property type="entry name" value="UBC-like"/>
    <property type="match status" value="1"/>
</dbReference>
<evidence type="ECO:0000259" key="8">
    <source>
        <dbReference type="PROSITE" id="PS50199"/>
    </source>
</evidence>
<feature type="domain" description="RanBP2-type" evidence="8">
    <location>
        <begin position="321"/>
        <end position="344"/>
    </location>
</feature>
<dbReference type="SMART" id="SM00212">
    <property type="entry name" value="UBCc"/>
    <property type="match status" value="1"/>
</dbReference>
<sequence length="724" mass="83198">MEKIFRIMNINISTHKLINFTLRTPKLLTPFVLFHGSDKNLASDSELELDSDKLGYRPPRSRRRWISEEQVDIREVSKAREFKVQIDPWPEWVDFMECLSKKGYFEGDRIPFLNAELGAKDFNHIRTASLDFARDRSDLIRCLSRKDLQVIAGCGCPSTDRKVVNSGKRLRAHLGIDEGNVCSYCDLQRECERAYAKACGDEGGRTLDVMRVLLFYGLDHISAIVENRPCLDKKANDSVRKLLKDIVEHSTGERESDLLKSKEATSAENHDTSAPVTRGDWHCPKCNFFNFSRNVKCLRCGYIFLERLRKLNEDQVNLPLKKGDWICETCNFLNFAKNSTCLQCKEKPLNRRLNQGEWECESCNYINFRKNTQCLRCDHQRRKALNTQSVSAGPAAENENYSFSKPKLSFGEVGNNAGRKNDGWMWRFGENESEDDSGFLDFPIARSSGSSERQERRKVEMLEKRKIMENAVEKEEDLILRSNNIERRFEFVESSDDEDIMEWFGHKPESSKLLLNFLASFLQPFAYEQRLTVLSLPSIFYDTLSLSTLASLTFGTLTQYPELQKMGDEAAKVVVPRNFRLLEELERGEKGIGDGTVSYGMDDADDIYMASWTGTIIGPPNTVHEGRIYQLKLFCGQDYPDNPPNVRFQTRVNMTCVNPETGVVEPSLFPMLANWQREHTMEDILMQLKKEMTSPQNRRLSQPSEGNEDGRMDQKGLVLKCCIL</sequence>